<dbReference type="Gene3D" id="3.40.50.1820">
    <property type="entry name" value="alpha/beta hydrolase"/>
    <property type="match status" value="1"/>
</dbReference>
<proteinExistence type="predicted"/>
<dbReference type="InterPro" id="IPR029058">
    <property type="entry name" value="AB_hydrolase_fold"/>
</dbReference>
<protein>
    <submittedName>
        <fullName evidence="2">Alpha/beta-hydrolase</fullName>
    </submittedName>
</protein>
<dbReference type="EMBL" id="MU006783">
    <property type="protein sequence ID" value="KAF2641001.1"/>
    <property type="molecule type" value="Genomic_DNA"/>
</dbReference>
<dbReference type="GO" id="GO:0016787">
    <property type="term" value="F:hydrolase activity"/>
    <property type="evidence" value="ECO:0007669"/>
    <property type="project" value="UniProtKB-KW"/>
</dbReference>
<keyword evidence="3" id="KW-1185">Reference proteome</keyword>
<reference evidence="2" key="1">
    <citation type="journal article" date="2020" name="Stud. Mycol.">
        <title>101 Dothideomycetes genomes: a test case for predicting lifestyles and emergence of pathogens.</title>
        <authorList>
            <person name="Haridas S."/>
            <person name="Albert R."/>
            <person name="Binder M."/>
            <person name="Bloem J."/>
            <person name="Labutti K."/>
            <person name="Salamov A."/>
            <person name="Andreopoulos B."/>
            <person name="Baker S."/>
            <person name="Barry K."/>
            <person name="Bills G."/>
            <person name="Bluhm B."/>
            <person name="Cannon C."/>
            <person name="Castanera R."/>
            <person name="Culley D."/>
            <person name="Daum C."/>
            <person name="Ezra D."/>
            <person name="Gonzalez J."/>
            <person name="Henrissat B."/>
            <person name="Kuo A."/>
            <person name="Liang C."/>
            <person name="Lipzen A."/>
            <person name="Lutzoni F."/>
            <person name="Magnuson J."/>
            <person name="Mondo S."/>
            <person name="Nolan M."/>
            <person name="Ohm R."/>
            <person name="Pangilinan J."/>
            <person name="Park H.-J."/>
            <person name="Ramirez L."/>
            <person name="Alfaro M."/>
            <person name="Sun H."/>
            <person name="Tritt A."/>
            <person name="Yoshinaga Y."/>
            <person name="Zwiers L.-H."/>
            <person name="Turgeon B."/>
            <person name="Goodwin S."/>
            <person name="Spatafora J."/>
            <person name="Crous P."/>
            <person name="Grigoriev I."/>
        </authorList>
    </citation>
    <scope>NUCLEOTIDE SEQUENCE</scope>
    <source>
        <strain evidence="2">CBS 473.64</strain>
    </source>
</reference>
<dbReference type="AlphaFoldDB" id="A0A6A6S1P8"/>
<dbReference type="Pfam" id="PF00561">
    <property type="entry name" value="Abhydrolase_1"/>
    <property type="match status" value="1"/>
</dbReference>
<dbReference type="Proteomes" id="UP000799753">
    <property type="component" value="Unassembled WGS sequence"/>
</dbReference>
<accession>A0A6A6S1P8</accession>
<keyword evidence="2" id="KW-0378">Hydrolase</keyword>
<evidence type="ECO:0000259" key="1">
    <source>
        <dbReference type="Pfam" id="PF00561"/>
    </source>
</evidence>
<dbReference type="PANTHER" id="PTHR45763:SF46">
    <property type="entry name" value="AB HYDROLASE-1 DOMAIN-CONTAINING PROTEIN"/>
    <property type="match status" value="1"/>
</dbReference>
<evidence type="ECO:0000313" key="2">
    <source>
        <dbReference type="EMBL" id="KAF2641001.1"/>
    </source>
</evidence>
<sequence length="359" mass="40045">MSHTAELIRYLLNILKTALRLPINLGIHLIYLIPGLNTPAIPSIPDHLQDRECRFRLDNDSSDTITLPDGRKLGYAQYGSLSETAKTVFFIHGLPGSRVEGTYLDDIGKKLGARIIASDRPGYGWSSPHPGRKLLDFPKDLECLAMQLGIREYAVVGVSGGGPYALACAAGSPPTKLKGVALICGMGPPDIGMKGALLGHRTAFTGGWHITPYFINRWFWRLEPNGRLELSDKERMEMMLKPSRLKGMPSQDIPIYKDVDVLSVMLRVGREAFAQGYDHVLDDARLMCKDFGFQVKEIRKDLPVKLWYGKQDVFIPLAHGEQIAARLDGRADLRVLDETHTSIFINHKESALEDLLRIM</sequence>
<feature type="domain" description="AB hydrolase-1" evidence="1">
    <location>
        <begin position="87"/>
        <end position="342"/>
    </location>
</feature>
<dbReference type="PANTHER" id="PTHR45763">
    <property type="entry name" value="HYDROLASE, ALPHA/BETA FOLD FAMILY PROTEIN, EXPRESSED-RELATED"/>
    <property type="match status" value="1"/>
</dbReference>
<dbReference type="SUPFAM" id="SSF53474">
    <property type="entry name" value="alpha/beta-Hydrolases"/>
    <property type="match status" value="1"/>
</dbReference>
<evidence type="ECO:0000313" key="3">
    <source>
        <dbReference type="Proteomes" id="UP000799753"/>
    </source>
</evidence>
<organism evidence="2 3">
    <name type="scientific">Massarina eburnea CBS 473.64</name>
    <dbReference type="NCBI Taxonomy" id="1395130"/>
    <lineage>
        <taxon>Eukaryota</taxon>
        <taxon>Fungi</taxon>
        <taxon>Dikarya</taxon>
        <taxon>Ascomycota</taxon>
        <taxon>Pezizomycotina</taxon>
        <taxon>Dothideomycetes</taxon>
        <taxon>Pleosporomycetidae</taxon>
        <taxon>Pleosporales</taxon>
        <taxon>Massarineae</taxon>
        <taxon>Massarinaceae</taxon>
        <taxon>Massarina</taxon>
    </lineage>
</organism>
<dbReference type="OrthoDB" id="294702at2759"/>
<name>A0A6A6S1P8_9PLEO</name>
<gene>
    <name evidence="2" type="ORF">P280DRAFT_517239</name>
</gene>
<dbReference type="InterPro" id="IPR000073">
    <property type="entry name" value="AB_hydrolase_1"/>
</dbReference>